<feature type="compositionally biased region" description="Basic and acidic residues" evidence="1">
    <location>
        <begin position="372"/>
        <end position="393"/>
    </location>
</feature>
<evidence type="ECO:0000313" key="2">
    <source>
        <dbReference type="EMBL" id="QHT00148.1"/>
    </source>
</evidence>
<name>A0A6C0C6D9_9ZZZZ</name>
<evidence type="ECO:0000256" key="1">
    <source>
        <dbReference type="SAM" id="MobiDB-lite"/>
    </source>
</evidence>
<feature type="compositionally biased region" description="Low complexity" evidence="1">
    <location>
        <begin position="18"/>
        <end position="29"/>
    </location>
</feature>
<accession>A0A6C0C6D9</accession>
<dbReference type="EMBL" id="MN739353">
    <property type="protein sequence ID" value="QHT00148.1"/>
    <property type="molecule type" value="Genomic_DNA"/>
</dbReference>
<feature type="region of interest" description="Disordered" evidence="1">
    <location>
        <begin position="361"/>
        <end position="450"/>
    </location>
</feature>
<feature type="compositionally biased region" description="Basic and acidic residues" evidence="1">
    <location>
        <begin position="1"/>
        <end position="13"/>
    </location>
</feature>
<proteinExistence type="predicted"/>
<organism evidence="2">
    <name type="scientific">viral metagenome</name>
    <dbReference type="NCBI Taxonomy" id="1070528"/>
    <lineage>
        <taxon>unclassified sequences</taxon>
        <taxon>metagenomes</taxon>
        <taxon>organismal metagenomes</taxon>
    </lineage>
</organism>
<feature type="compositionally biased region" description="Basic and acidic residues" evidence="1">
    <location>
        <begin position="30"/>
        <end position="46"/>
    </location>
</feature>
<feature type="compositionally biased region" description="Low complexity" evidence="1">
    <location>
        <begin position="399"/>
        <end position="450"/>
    </location>
</feature>
<feature type="region of interest" description="Disordered" evidence="1">
    <location>
        <begin position="1"/>
        <end position="47"/>
    </location>
</feature>
<sequence length="450" mass="51915">MDKKNTRNTDPKTRIPANSTQSRSSSHRSSSNERTRQQDEPEKKQTDNAMNILYSVCMNEKNIKSLIDTIYEDVKLTEKHRPKCIAMIVQNMKQNIRKLSRSPKNKEELKEFVYYLNKICVDDIIRYIVSKNPGLHINRRKHVGKEQIKRDLEVYGERNCHVQSRPHAKTVKDYDEEDNEELNMRINDTGFMGADSHSNVYASPWENYSITNEPPKIIEPLPQKNVPFNNPHTQRNPDEFDHRYQALMNDRRVDMERPRQAEIDFSLDGSQGKSRQERQTAQNQGMNNNTGMMPMDGGIMNDDPYASLLGGGAPIFGDQGSMGGGSFSNFDQVPDTQFDVQSQLMPQSSTAMAQNQYGINQPSAKSAQLQSDFERYQSQRQEDDLELGHKDSSSRNGAQQSVLQQSMMQQPMYQQPMQQPMQQSMQQSPMYQQPIQQSPMYQQPMQQFSY</sequence>
<reference evidence="2" key="1">
    <citation type="journal article" date="2020" name="Nature">
        <title>Giant virus diversity and host interactions through global metagenomics.</title>
        <authorList>
            <person name="Schulz F."/>
            <person name="Roux S."/>
            <person name="Paez-Espino D."/>
            <person name="Jungbluth S."/>
            <person name="Walsh D.A."/>
            <person name="Denef V.J."/>
            <person name="McMahon K.D."/>
            <person name="Konstantinidis K.T."/>
            <person name="Eloe-Fadrosh E.A."/>
            <person name="Kyrpides N.C."/>
            <person name="Woyke T."/>
        </authorList>
    </citation>
    <scope>NUCLEOTIDE SEQUENCE</scope>
    <source>
        <strain evidence="2">GVMAG-M-3300020192-26</strain>
    </source>
</reference>
<feature type="region of interest" description="Disordered" evidence="1">
    <location>
        <begin position="263"/>
        <end position="299"/>
    </location>
</feature>
<dbReference type="AlphaFoldDB" id="A0A6C0C6D9"/>
<feature type="compositionally biased region" description="Low complexity" evidence="1">
    <location>
        <begin position="283"/>
        <end position="298"/>
    </location>
</feature>
<protein>
    <submittedName>
        <fullName evidence="2">Uncharacterized protein</fullName>
    </submittedName>
</protein>
<feature type="compositionally biased region" description="Polar residues" evidence="1">
    <location>
        <begin position="361"/>
        <end position="371"/>
    </location>
</feature>